<evidence type="ECO:0000256" key="1">
    <source>
        <dbReference type="SAM" id="MobiDB-lite"/>
    </source>
</evidence>
<sequence>RYVLAHLRDLVRLQALHRANPPPIIRPTLPTATTTSSPTTPTPQPSAPSFIPGNFWCISCDAPALDDCVTHELSPIQQWVGTLGTSVCDLQRRVEHHLNAYSTDLDDTDTDVKIVFQSLSKASRHLWKSRQDVQKVRDELSVLAQTPTSTDPRQHALSLSQT</sequence>
<name>A0AAW0VP58_CHEQU</name>
<feature type="region of interest" description="Disordered" evidence="1">
    <location>
        <begin position="22"/>
        <end position="46"/>
    </location>
</feature>
<gene>
    <name evidence="2" type="ORF">OTU49_014537</name>
</gene>
<dbReference type="Proteomes" id="UP001445076">
    <property type="component" value="Unassembled WGS sequence"/>
</dbReference>
<protein>
    <submittedName>
        <fullName evidence="2">Uncharacterized protein</fullName>
    </submittedName>
</protein>
<keyword evidence="3" id="KW-1185">Reference proteome</keyword>
<feature type="region of interest" description="Disordered" evidence="1">
    <location>
        <begin position="143"/>
        <end position="162"/>
    </location>
</feature>
<comment type="caution">
    <text evidence="2">The sequence shown here is derived from an EMBL/GenBank/DDBJ whole genome shotgun (WGS) entry which is preliminary data.</text>
</comment>
<feature type="compositionally biased region" description="Low complexity" evidence="1">
    <location>
        <begin position="26"/>
        <end position="39"/>
    </location>
</feature>
<evidence type="ECO:0000313" key="2">
    <source>
        <dbReference type="EMBL" id="KAK8718699.1"/>
    </source>
</evidence>
<feature type="non-terminal residue" evidence="2">
    <location>
        <position position="1"/>
    </location>
</feature>
<evidence type="ECO:0000313" key="3">
    <source>
        <dbReference type="Proteomes" id="UP001445076"/>
    </source>
</evidence>
<accession>A0AAW0VP58</accession>
<proteinExistence type="predicted"/>
<dbReference type="EMBL" id="JARKIK010004543">
    <property type="protein sequence ID" value="KAK8718699.1"/>
    <property type="molecule type" value="Genomic_DNA"/>
</dbReference>
<feature type="non-terminal residue" evidence="2">
    <location>
        <position position="162"/>
    </location>
</feature>
<reference evidence="2 3" key="1">
    <citation type="journal article" date="2024" name="BMC Genomics">
        <title>Genome assembly of redclaw crayfish (Cherax quadricarinatus) provides insights into its immune adaptation and hypoxia tolerance.</title>
        <authorList>
            <person name="Liu Z."/>
            <person name="Zheng J."/>
            <person name="Li H."/>
            <person name="Fang K."/>
            <person name="Wang S."/>
            <person name="He J."/>
            <person name="Zhou D."/>
            <person name="Weng S."/>
            <person name="Chi M."/>
            <person name="Gu Z."/>
            <person name="He J."/>
            <person name="Li F."/>
            <person name="Wang M."/>
        </authorList>
    </citation>
    <scope>NUCLEOTIDE SEQUENCE [LARGE SCALE GENOMIC DNA]</scope>
    <source>
        <strain evidence="2">ZL_2023a</strain>
    </source>
</reference>
<dbReference type="AlphaFoldDB" id="A0AAW0VP58"/>
<organism evidence="2 3">
    <name type="scientific">Cherax quadricarinatus</name>
    <name type="common">Australian red claw crayfish</name>
    <dbReference type="NCBI Taxonomy" id="27406"/>
    <lineage>
        <taxon>Eukaryota</taxon>
        <taxon>Metazoa</taxon>
        <taxon>Ecdysozoa</taxon>
        <taxon>Arthropoda</taxon>
        <taxon>Crustacea</taxon>
        <taxon>Multicrustacea</taxon>
        <taxon>Malacostraca</taxon>
        <taxon>Eumalacostraca</taxon>
        <taxon>Eucarida</taxon>
        <taxon>Decapoda</taxon>
        <taxon>Pleocyemata</taxon>
        <taxon>Astacidea</taxon>
        <taxon>Parastacoidea</taxon>
        <taxon>Parastacidae</taxon>
        <taxon>Cherax</taxon>
    </lineage>
</organism>